<proteinExistence type="predicted"/>
<dbReference type="InterPro" id="IPR054331">
    <property type="entry name" value="LiaF_TM"/>
</dbReference>
<evidence type="ECO:0000313" key="3">
    <source>
        <dbReference type="EMBL" id="MET3644983.1"/>
    </source>
</evidence>
<reference evidence="3 4" key="1">
    <citation type="submission" date="2024-06" db="EMBL/GenBank/DDBJ databases">
        <title>Genomic Encyclopedia of Type Strains, Phase IV (KMG-IV): sequencing the most valuable type-strain genomes for metagenomic binning, comparative biology and taxonomic classification.</title>
        <authorList>
            <person name="Goeker M."/>
        </authorList>
    </citation>
    <scope>NUCLEOTIDE SEQUENCE [LARGE SCALE GENOMIC DNA]</scope>
    <source>
        <strain evidence="3 4">DSM 15349</strain>
    </source>
</reference>
<keyword evidence="1" id="KW-0812">Transmembrane</keyword>
<accession>A0ABV2JQ29</accession>
<sequence length="230" mass="25640">MKKTLTGIGLIVLAVAILFRDQLSFLSYGMPLWRLALIVFFGVETLQNAFRKDVKASFIGLAITFILLNGHFQWLQVGTGTLIIVTVLLYFGFSMILKPNRISMKYYKGKKGKFVGWTNNPEFKESSDTVFGNATRYVNDDNFVNIGGDVVFSGTSIYFDQAIILGDTASYSGDAAFSSVKLFVPRNWKVEFTGDRVFSSIEANPSGLPTDKTLVVSGDYVFSRLTVYYI</sequence>
<name>A0ABV2JQ29_9STRE</name>
<gene>
    <name evidence="3" type="ORF">ABID27_001626</name>
</gene>
<keyword evidence="4" id="KW-1185">Reference proteome</keyword>
<evidence type="ECO:0000256" key="1">
    <source>
        <dbReference type="SAM" id="Phobius"/>
    </source>
</evidence>
<comment type="caution">
    <text evidence="3">The sequence shown here is derived from an EMBL/GenBank/DDBJ whole genome shotgun (WGS) entry which is preliminary data.</text>
</comment>
<dbReference type="RefSeq" id="WP_253364817.1">
    <property type="nucleotide sequence ID" value="NZ_JALJXU010000004.1"/>
</dbReference>
<protein>
    <recommendedName>
        <fullName evidence="2">LiaF transmembrane domain-containing protein</fullName>
    </recommendedName>
</protein>
<dbReference type="Proteomes" id="UP001549055">
    <property type="component" value="Unassembled WGS sequence"/>
</dbReference>
<feature type="transmembrane region" description="Helical" evidence="1">
    <location>
        <begin position="58"/>
        <end position="74"/>
    </location>
</feature>
<dbReference type="EMBL" id="JBEPMK010000006">
    <property type="protein sequence ID" value="MET3644983.1"/>
    <property type="molecule type" value="Genomic_DNA"/>
</dbReference>
<keyword evidence="1" id="KW-1133">Transmembrane helix</keyword>
<feature type="domain" description="LiaF transmembrane" evidence="2">
    <location>
        <begin position="5"/>
        <end position="101"/>
    </location>
</feature>
<organism evidence="3 4">
    <name type="scientific">Streptococcus gallinaceus</name>
    <dbReference type="NCBI Taxonomy" id="165758"/>
    <lineage>
        <taxon>Bacteria</taxon>
        <taxon>Bacillati</taxon>
        <taxon>Bacillota</taxon>
        <taxon>Bacilli</taxon>
        <taxon>Lactobacillales</taxon>
        <taxon>Streptococcaceae</taxon>
        <taxon>Streptococcus</taxon>
    </lineage>
</organism>
<evidence type="ECO:0000259" key="2">
    <source>
        <dbReference type="Pfam" id="PF22570"/>
    </source>
</evidence>
<evidence type="ECO:0000313" key="4">
    <source>
        <dbReference type="Proteomes" id="UP001549055"/>
    </source>
</evidence>
<keyword evidence="1" id="KW-0472">Membrane</keyword>
<dbReference type="Pfam" id="PF22570">
    <property type="entry name" value="LiaF-TM"/>
    <property type="match status" value="1"/>
</dbReference>
<feature type="transmembrane region" description="Helical" evidence="1">
    <location>
        <begin position="80"/>
        <end position="97"/>
    </location>
</feature>
<feature type="transmembrane region" description="Helical" evidence="1">
    <location>
        <begin position="30"/>
        <end position="46"/>
    </location>
</feature>